<evidence type="ECO:0000313" key="3">
    <source>
        <dbReference type="EMBL" id="NNH22450.1"/>
    </source>
</evidence>
<keyword evidence="1" id="KW-0472">Membrane</keyword>
<dbReference type="GO" id="GO:0052621">
    <property type="term" value="F:diguanylate cyclase activity"/>
    <property type="evidence" value="ECO:0007669"/>
    <property type="project" value="TreeGrafter"/>
</dbReference>
<dbReference type="SUPFAM" id="SSF55073">
    <property type="entry name" value="Nucleotide cyclase"/>
    <property type="match status" value="1"/>
</dbReference>
<dbReference type="FunFam" id="3.30.70.270:FF:000001">
    <property type="entry name" value="Diguanylate cyclase domain protein"/>
    <property type="match status" value="1"/>
</dbReference>
<dbReference type="InterPro" id="IPR029787">
    <property type="entry name" value="Nucleotide_cyclase"/>
</dbReference>
<dbReference type="NCBIfam" id="TIGR00254">
    <property type="entry name" value="GGDEF"/>
    <property type="match status" value="1"/>
</dbReference>
<keyword evidence="4" id="KW-1185">Reference proteome</keyword>
<dbReference type="InterPro" id="IPR050469">
    <property type="entry name" value="Diguanylate_Cyclase"/>
</dbReference>
<dbReference type="AlphaFoldDB" id="A0A849BH54"/>
<dbReference type="GO" id="GO:0043709">
    <property type="term" value="P:cell adhesion involved in single-species biofilm formation"/>
    <property type="evidence" value="ECO:0007669"/>
    <property type="project" value="TreeGrafter"/>
</dbReference>
<feature type="domain" description="GGDEF" evidence="2">
    <location>
        <begin position="206"/>
        <end position="342"/>
    </location>
</feature>
<keyword evidence="1" id="KW-1133">Transmembrane helix</keyword>
<dbReference type="Proteomes" id="UP000555552">
    <property type="component" value="Unassembled WGS sequence"/>
</dbReference>
<feature type="transmembrane region" description="Helical" evidence="1">
    <location>
        <begin position="17"/>
        <end position="35"/>
    </location>
</feature>
<proteinExistence type="predicted"/>
<organism evidence="3 4">
    <name type="scientific">Pseudokineococcus marinus</name>
    <dbReference type="NCBI Taxonomy" id="351215"/>
    <lineage>
        <taxon>Bacteria</taxon>
        <taxon>Bacillati</taxon>
        <taxon>Actinomycetota</taxon>
        <taxon>Actinomycetes</taxon>
        <taxon>Kineosporiales</taxon>
        <taxon>Kineosporiaceae</taxon>
        <taxon>Pseudokineococcus</taxon>
    </lineage>
</organism>
<gene>
    <name evidence="3" type="ORF">HLB09_04965</name>
</gene>
<dbReference type="CDD" id="cd01949">
    <property type="entry name" value="GGDEF"/>
    <property type="match status" value="1"/>
</dbReference>
<keyword evidence="1" id="KW-0812">Transmembrane</keyword>
<dbReference type="GO" id="GO:1902201">
    <property type="term" value="P:negative regulation of bacterial-type flagellum-dependent cell motility"/>
    <property type="evidence" value="ECO:0007669"/>
    <property type="project" value="TreeGrafter"/>
</dbReference>
<dbReference type="EMBL" id="JABEMA010000041">
    <property type="protein sequence ID" value="NNH22450.1"/>
    <property type="molecule type" value="Genomic_DNA"/>
</dbReference>
<feature type="non-terminal residue" evidence="3">
    <location>
        <position position="342"/>
    </location>
</feature>
<accession>A0A849BH54</accession>
<dbReference type="SMART" id="SM00267">
    <property type="entry name" value="GGDEF"/>
    <property type="match status" value="1"/>
</dbReference>
<dbReference type="PANTHER" id="PTHR45138:SF24">
    <property type="entry name" value="DIGUANYLATE CYCLASE DGCC-RELATED"/>
    <property type="match status" value="1"/>
</dbReference>
<dbReference type="PROSITE" id="PS50887">
    <property type="entry name" value="GGDEF"/>
    <property type="match status" value="1"/>
</dbReference>
<feature type="transmembrane region" description="Helical" evidence="1">
    <location>
        <begin position="99"/>
        <end position="126"/>
    </location>
</feature>
<dbReference type="InterPro" id="IPR043128">
    <property type="entry name" value="Rev_trsase/Diguanyl_cyclase"/>
</dbReference>
<sequence length="342" mass="34776">MGVTVFSPRDERASLRALRAVLVLAAVVLGAYTALRPPPGWTLWAVVGVVVALLAGSAALAVAPHRAPRWVHGAVPLASVGLVTGLDLLTRDATTAGQVFFLLPVLVAATHLRAAGAWVVTAAAVVGEVVTTASLLPLEEALTDSAYVGAVAVALTGVLARAHHRTDALVEELRRQAAVDPLTGLVTRRVLDDAAACALTSAHADAGTALVLVDVDRFKAVNDTHGHPVGDALLVHLGRLVHEVVPASAVVSRLGGDELAVLLPGTSARDALRCAEEVAGRVREKPLTTALPTGAGVAATVSVGVAHAPEHARDLAGLYRAADAALYRAKAAGRDGVAAAGP</sequence>
<comment type="caution">
    <text evidence="3">The sequence shown here is derived from an EMBL/GenBank/DDBJ whole genome shotgun (WGS) entry which is preliminary data.</text>
</comment>
<evidence type="ECO:0000256" key="1">
    <source>
        <dbReference type="SAM" id="Phobius"/>
    </source>
</evidence>
<dbReference type="InterPro" id="IPR000160">
    <property type="entry name" value="GGDEF_dom"/>
</dbReference>
<evidence type="ECO:0000313" key="4">
    <source>
        <dbReference type="Proteomes" id="UP000555552"/>
    </source>
</evidence>
<dbReference type="Pfam" id="PF00990">
    <property type="entry name" value="GGDEF"/>
    <property type="match status" value="1"/>
</dbReference>
<feature type="transmembrane region" description="Helical" evidence="1">
    <location>
        <begin position="41"/>
        <end position="63"/>
    </location>
</feature>
<dbReference type="Gene3D" id="3.30.70.270">
    <property type="match status" value="1"/>
</dbReference>
<name>A0A849BH54_9ACTN</name>
<feature type="transmembrane region" description="Helical" evidence="1">
    <location>
        <begin position="146"/>
        <end position="164"/>
    </location>
</feature>
<dbReference type="PANTHER" id="PTHR45138">
    <property type="entry name" value="REGULATORY COMPONENTS OF SENSORY TRANSDUCTION SYSTEM"/>
    <property type="match status" value="1"/>
</dbReference>
<evidence type="ECO:0000259" key="2">
    <source>
        <dbReference type="PROSITE" id="PS50887"/>
    </source>
</evidence>
<dbReference type="GO" id="GO:0005886">
    <property type="term" value="C:plasma membrane"/>
    <property type="evidence" value="ECO:0007669"/>
    <property type="project" value="TreeGrafter"/>
</dbReference>
<protein>
    <submittedName>
        <fullName evidence="3">GGDEF domain-containing protein</fullName>
    </submittedName>
</protein>
<dbReference type="RefSeq" id="WP_171202296.1">
    <property type="nucleotide sequence ID" value="NZ_JABEMA010000041.1"/>
</dbReference>
<reference evidence="3 4" key="1">
    <citation type="submission" date="2020-05" db="EMBL/GenBank/DDBJ databases">
        <title>MicrobeNet Type strains.</title>
        <authorList>
            <person name="Nicholson A.C."/>
        </authorList>
    </citation>
    <scope>NUCLEOTIDE SEQUENCE [LARGE SCALE GENOMIC DNA]</scope>
    <source>
        <strain evidence="3 4">JCM 14547</strain>
    </source>
</reference>